<dbReference type="FunCoup" id="G8ZRD5">
    <property type="interactions" value="297"/>
</dbReference>
<dbReference type="eggNOG" id="ENOG502RIXM">
    <property type="taxonomic scope" value="Eukaryota"/>
</dbReference>
<dbReference type="PROSITE" id="PS00463">
    <property type="entry name" value="ZN2_CY6_FUNGAL_1"/>
    <property type="match status" value="1"/>
</dbReference>
<dbReference type="CDD" id="cd00067">
    <property type="entry name" value="GAL4"/>
    <property type="match status" value="1"/>
</dbReference>
<dbReference type="PANTHER" id="PTHR37534">
    <property type="entry name" value="TRANSCRIPTIONAL ACTIVATOR PROTEIN UGA3"/>
    <property type="match status" value="1"/>
</dbReference>
<evidence type="ECO:0000259" key="3">
    <source>
        <dbReference type="PROSITE" id="PS50048"/>
    </source>
</evidence>
<dbReference type="HOGENOM" id="CLU_015493_1_2_1"/>
<comment type="subcellular location">
    <subcellularLocation>
        <location evidence="1">Nucleus</location>
    </subcellularLocation>
</comment>
<dbReference type="GO" id="GO:0001010">
    <property type="term" value="F:RNA polymerase II sequence-specific DNA-binding transcription factor recruiting activity"/>
    <property type="evidence" value="ECO:0007669"/>
    <property type="project" value="EnsemblFungi"/>
</dbReference>
<name>G8ZRD5_TORDE</name>
<evidence type="ECO:0000256" key="1">
    <source>
        <dbReference type="ARBA" id="ARBA00004123"/>
    </source>
</evidence>
<dbReference type="GO" id="GO:0009450">
    <property type="term" value="P:gamma-aminobutyric acid catabolic process"/>
    <property type="evidence" value="ECO:0007669"/>
    <property type="project" value="EnsemblFungi"/>
</dbReference>
<dbReference type="InterPro" id="IPR001138">
    <property type="entry name" value="Zn2Cys6_DnaBD"/>
</dbReference>
<dbReference type="PANTHER" id="PTHR37534:SF7">
    <property type="entry name" value="TRANSCRIPTIONAL ACTIVATOR PROTEIN UGA3"/>
    <property type="match status" value="1"/>
</dbReference>
<dbReference type="Proteomes" id="UP000005627">
    <property type="component" value="Chromosome 3"/>
</dbReference>
<dbReference type="InParanoid" id="G8ZRD5"/>
<dbReference type="InterPro" id="IPR036864">
    <property type="entry name" value="Zn2-C6_fun-type_DNA-bd_sf"/>
</dbReference>
<dbReference type="AlphaFoldDB" id="G8ZRD5"/>
<dbReference type="EMBL" id="HE616744">
    <property type="protein sequence ID" value="CCE91077.1"/>
    <property type="molecule type" value="Genomic_DNA"/>
</dbReference>
<dbReference type="OrthoDB" id="5419315at2759"/>
<evidence type="ECO:0000313" key="5">
    <source>
        <dbReference type="Proteomes" id="UP000005627"/>
    </source>
</evidence>
<evidence type="ECO:0000256" key="2">
    <source>
        <dbReference type="ARBA" id="ARBA00023242"/>
    </source>
</evidence>
<reference evidence="4 5" key="1">
    <citation type="journal article" date="2011" name="Proc. Natl. Acad. Sci. U.S.A.">
        <title>Evolutionary erosion of yeast sex chromosomes by mating-type switching accidents.</title>
        <authorList>
            <person name="Gordon J.L."/>
            <person name="Armisen D."/>
            <person name="Proux-Wera E."/>
            <person name="Oheigeartaigh S.S."/>
            <person name="Byrne K.P."/>
            <person name="Wolfe K.H."/>
        </authorList>
    </citation>
    <scope>NUCLEOTIDE SEQUENCE [LARGE SCALE GENOMIC DNA]</scope>
    <source>
        <strain evidence="5">ATCC 10662 / CBS 1146 / NBRC 0425 / NCYC 2629 / NRRL Y-866</strain>
    </source>
</reference>
<dbReference type="SUPFAM" id="SSF57701">
    <property type="entry name" value="Zn2/Cys6 DNA-binding domain"/>
    <property type="match status" value="1"/>
</dbReference>
<dbReference type="RefSeq" id="XP_003680288.1">
    <property type="nucleotide sequence ID" value="XM_003680240.1"/>
</dbReference>
<dbReference type="Pfam" id="PF00172">
    <property type="entry name" value="Zn_clus"/>
    <property type="match status" value="1"/>
</dbReference>
<dbReference type="GO" id="GO:0008270">
    <property type="term" value="F:zinc ion binding"/>
    <property type="evidence" value="ECO:0007669"/>
    <property type="project" value="InterPro"/>
</dbReference>
<dbReference type="GeneID" id="11500412"/>
<dbReference type="PROSITE" id="PS50048">
    <property type="entry name" value="ZN2_CY6_FUNGAL_2"/>
    <property type="match status" value="1"/>
</dbReference>
<evidence type="ECO:0000313" key="4">
    <source>
        <dbReference type="EMBL" id="CCE91077.1"/>
    </source>
</evidence>
<feature type="domain" description="Zn(2)-C6 fungal-type" evidence="3">
    <location>
        <begin position="11"/>
        <end position="41"/>
    </location>
</feature>
<dbReference type="Gene3D" id="4.10.240.10">
    <property type="entry name" value="Zn(2)-C6 fungal-type DNA-binding domain"/>
    <property type="match status" value="1"/>
</dbReference>
<protein>
    <recommendedName>
        <fullName evidence="3">Zn(2)-C6 fungal-type domain-containing protein</fullName>
    </recommendedName>
</protein>
<organism evidence="4 5">
    <name type="scientific">Torulaspora delbrueckii</name>
    <name type="common">Yeast</name>
    <name type="synonym">Candida colliculosa</name>
    <dbReference type="NCBI Taxonomy" id="4950"/>
    <lineage>
        <taxon>Eukaryota</taxon>
        <taxon>Fungi</taxon>
        <taxon>Dikarya</taxon>
        <taxon>Ascomycota</taxon>
        <taxon>Saccharomycotina</taxon>
        <taxon>Saccharomycetes</taxon>
        <taxon>Saccharomycetales</taxon>
        <taxon>Saccharomycetaceae</taxon>
        <taxon>Torulaspora</taxon>
    </lineage>
</organism>
<dbReference type="GO" id="GO:0001228">
    <property type="term" value="F:DNA-binding transcription activator activity, RNA polymerase II-specific"/>
    <property type="evidence" value="ECO:0007669"/>
    <property type="project" value="EnsemblFungi"/>
</dbReference>
<proteinExistence type="predicted"/>
<dbReference type="SMART" id="SM00066">
    <property type="entry name" value="GAL4"/>
    <property type="match status" value="1"/>
</dbReference>
<dbReference type="KEGG" id="tdl:TDEL_0C01880"/>
<keyword evidence="2" id="KW-0539">Nucleus</keyword>
<keyword evidence="5" id="KW-1185">Reference proteome</keyword>
<dbReference type="InterPro" id="IPR021858">
    <property type="entry name" value="Fun_TF"/>
</dbReference>
<dbReference type="GO" id="GO:0005634">
    <property type="term" value="C:nucleus"/>
    <property type="evidence" value="ECO:0007669"/>
    <property type="project" value="UniProtKB-SubCell"/>
</dbReference>
<dbReference type="GO" id="GO:0000978">
    <property type="term" value="F:RNA polymerase II cis-regulatory region sequence-specific DNA binding"/>
    <property type="evidence" value="ECO:0007669"/>
    <property type="project" value="EnsemblFungi"/>
</dbReference>
<dbReference type="GO" id="GO:0019740">
    <property type="term" value="P:nitrogen utilization"/>
    <property type="evidence" value="ECO:0007669"/>
    <property type="project" value="EnsemblFungi"/>
</dbReference>
<dbReference type="Pfam" id="PF11951">
    <property type="entry name" value="Fungal_trans_2"/>
    <property type="match status" value="1"/>
</dbReference>
<gene>
    <name evidence="4" type="primary">TDEL0C01880</name>
    <name evidence="4" type="ORF">TDEL_0C01880</name>
</gene>
<accession>G8ZRD5</accession>
<sequence length="540" mass="62524">MAGPRKHSRTGCVTCKVRKKRCSEDRPICNDCDRLGFTCVYLPKTSNRQVLSRYKAQVEQELLGKKNHRRVDEDEVALDGEIVSLGEDPYLSQPLADPLMSQLDPVGVHLYSYYRTHLAQIISIAPTRQNYYLQVFLPMAHQHAGILNGIMAWSAHHLSITTENGEGAEQQRDSSYLELANKYTLKSLERLRSEETNSETFLWTLAQVLVLCAAEICQGDVKKWKILLKFGAGLIEKNVGSDISKLLSLRSSQSTMPHLDSRTRYWLLANFIYHDIMCSQGTFFATEQYRKVLYQQEQETPSVSTETLHLDPLHGINRPILLYLGDITNLMRKMKQSSLPFNKDHPQFREYMEAAHDLEMKLHQAVPNVTDLKAYRETSSDNDLCLHLFRLMQTAALIHLKTTCLKYSKYCLEIQYLWTLLSDRLDLVLGTKLEGSLCFPMFICGINCMDKEQRDLVEWRFNNIMKRYKCYNFQRARIIMRKVWNHENVDVSDLRSDSVSSHSSDNSEFMFDLTNKDWYDIVDEMGWDISLPKVSICHII</sequence>